<name>A0A7G1P9Q4_9ACTN</name>
<keyword evidence="2" id="KW-0378">Hydrolase</keyword>
<gene>
    <name evidence="2" type="ORF">GCM10017557_72720</name>
</gene>
<accession>A0A7G1P9Q4</accession>
<protein>
    <submittedName>
        <fullName evidence="2">Alpha/beta hydrolase</fullName>
    </submittedName>
</protein>
<dbReference type="GO" id="GO:0016787">
    <property type="term" value="F:hydrolase activity"/>
    <property type="evidence" value="ECO:0007669"/>
    <property type="project" value="UniProtKB-KW"/>
</dbReference>
<proteinExistence type="predicted"/>
<dbReference type="KEGG" id="sgm:GCM10017557_72720"/>
<dbReference type="InterPro" id="IPR048124">
    <property type="entry name" value="Tannase_B"/>
</dbReference>
<evidence type="ECO:0000259" key="1">
    <source>
        <dbReference type="Pfam" id="PF20434"/>
    </source>
</evidence>
<dbReference type="RefSeq" id="WP_190854022.1">
    <property type="nucleotide sequence ID" value="NZ_AP023440.1"/>
</dbReference>
<dbReference type="Gene3D" id="3.40.50.1820">
    <property type="entry name" value="alpha/beta hydrolase"/>
    <property type="match status" value="1"/>
</dbReference>
<dbReference type="InterPro" id="IPR029058">
    <property type="entry name" value="AB_hydrolase_fold"/>
</dbReference>
<dbReference type="EMBL" id="AP023440">
    <property type="protein sequence ID" value="BCL32413.1"/>
    <property type="molecule type" value="Genomic_DNA"/>
</dbReference>
<dbReference type="Proteomes" id="UP000516444">
    <property type="component" value="Chromosome"/>
</dbReference>
<reference evidence="2 3" key="1">
    <citation type="journal article" date="2014" name="Int. J. Syst. Evol. Microbiol.">
        <title>Complete genome sequence of Corynebacterium casei LMG S-19264T (=DSM 44701T), isolated from a smear-ripened cheese.</title>
        <authorList>
            <consortium name="US DOE Joint Genome Institute (JGI-PGF)"/>
            <person name="Walter F."/>
            <person name="Albersmeier A."/>
            <person name="Kalinowski J."/>
            <person name="Ruckert C."/>
        </authorList>
    </citation>
    <scope>NUCLEOTIDE SEQUENCE [LARGE SCALE GENOMIC DNA]</scope>
    <source>
        <strain evidence="2 3">JCM 4677</strain>
    </source>
</reference>
<evidence type="ECO:0000313" key="3">
    <source>
        <dbReference type="Proteomes" id="UP000516444"/>
    </source>
</evidence>
<feature type="domain" description="BD-FAE-like" evidence="1">
    <location>
        <begin position="114"/>
        <end position="232"/>
    </location>
</feature>
<keyword evidence="3" id="KW-1185">Reference proteome</keyword>
<dbReference type="Pfam" id="PF20434">
    <property type="entry name" value="BD-FAE"/>
    <property type="match status" value="1"/>
</dbReference>
<organism evidence="2 3">
    <name type="scientific">Streptomyces aurantiacus</name>
    <dbReference type="NCBI Taxonomy" id="47760"/>
    <lineage>
        <taxon>Bacteria</taxon>
        <taxon>Bacillati</taxon>
        <taxon>Actinomycetota</taxon>
        <taxon>Actinomycetes</taxon>
        <taxon>Kitasatosporales</taxon>
        <taxon>Streptomycetaceae</taxon>
        <taxon>Streptomyces</taxon>
        <taxon>Streptomyces aurantiacus group</taxon>
    </lineage>
</organism>
<dbReference type="AlphaFoldDB" id="A0A7G1P9Q4"/>
<dbReference type="SUPFAM" id="SSF53474">
    <property type="entry name" value="alpha/beta-Hydrolases"/>
    <property type="match status" value="1"/>
</dbReference>
<dbReference type="NCBIfam" id="NF041556">
    <property type="entry name" value="tannase_B"/>
    <property type="match status" value="1"/>
</dbReference>
<dbReference type="InterPro" id="IPR049492">
    <property type="entry name" value="BD-FAE-like_dom"/>
</dbReference>
<sequence>MAVAGSLAITAFGVPTSVAVAVSTAASSQDRGRAADPQDAALAFDSAAYTTITVTVDGQPMNVRWYKEICYVANPVAAAAQQPGGPGGGSTTIPNTACGYQSMNVFVPESAFGDQRTPIYFAVNNSGWMASYIRASVTNGTSYNSSTSNVGAALKAGYVFADVANRSRGLTGADGSFTGKAPAAVADAKAAVRYLRLNDATMPGSAERIVVNGTSGGGALASILGASGNSGEYNLYLAAIGAAGIDAKGRSTLRDDVFAANAYCPITDLGNADAAYEWLYNVLATRDITGENPSPADAAAIASQFPAYERSLGLRNPDGSRLTAANMLDAIRREVIRSAETYLKADPDHTIPPLGGTFEIQSGGPGGPPATTSYVNDWIDVDSATDRVLSVDMTNYLAFVAEQATLKTTPAFDAVGVNGDVDSRTETNLFGPPAQKYMNYTEYSWNHNNVAGDGSGIDDTGLTWDQYTSKKSTTVDDQVHLIDPMDFIGTSADTAPNWYVRNGTRDRDTSFIVSLNLDRALAADKQVKDVDHQLAWNQPHAGNYDVPEAMAWIAKVVRAAGNPPLASGRHG</sequence>
<evidence type="ECO:0000313" key="2">
    <source>
        <dbReference type="EMBL" id="BCL32413.1"/>
    </source>
</evidence>